<name>A0A8H6VMW2_9PEZI</name>
<dbReference type="EMBL" id="JABCIY010000031">
    <property type="protein sequence ID" value="KAF7196137.1"/>
    <property type="molecule type" value="Genomic_DNA"/>
</dbReference>
<evidence type="ECO:0000313" key="2">
    <source>
        <dbReference type="Proteomes" id="UP000660729"/>
    </source>
</evidence>
<protein>
    <submittedName>
        <fullName evidence="1">Uncharacterized protein</fullName>
    </submittedName>
</protein>
<dbReference type="Proteomes" id="UP000660729">
    <property type="component" value="Unassembled WGS sequence"/>
</dbReference>
<sequence>MFLPRGAVTASCVLIARPSLVLMQSAQVDSIVWWLFRRARGCRRKTWTRYIAAEARAELKATIALT</sequence>
<accession>A0A8H6VMW2</accession>
<organism evidence="1 2">
    <name type="scientific">Pseudocercospora fuligena</name>
    <dbReference type="NCBI Taxonomy" id="685502"/>
    <lineage>
        <taxon>Eukaryota</taxon>
        <taxon>Fungi</taxon>
        <taxon>Dikarya</taxon>
        <taxon>Ascomycota</taxon>
        <taxon>Pezizomycotina</taxon>
        <taxon>Dothideomycetes</taxon>
        <taxon>Dothideomycetidae</taxon>
        <taxon>Mycosphaerellales</taxon>
        <taxon>Mycosphaerellaceae</taxon>
        <taxon>Pseudocercospora</taxon>
    </lineage>
</organism>
<proteinExistence type="predicted"/>
<comment type="caution">
    <text evidence="1">The sequence shown here is derived from an EMBL/GenBank/DDBJ whole genome shotgun (WGS) entry which is preliminary data.</text>
</comment>
<evidence type="ECO:0000313" key="1">
    <source>
        <dbReference type="EMBL" id="KAF7196137.1"/>
    </source>
</evidence>
<gene>
    <name evidence="1" type="ORF">HII31_02538</name>
</gene>
<reference evidence="1" key="1">
    <citation type="submission" date="2020-04" db="EMBL/GenBank/DDBJ databases">
        <title>Draft genome resource of the tomato pathogen Pseudocercospora fuligena.</title>
        <authorList>
            <person name="Zaccaron A."/>
        </authorList>
    </citation>
    <scope>NUCLEOTIDE SEQUENCE</scope>
    <source>
        <strain evidence="1">PF001</strain>
    </source>
</reference>
<keyword evidence="2" id="KW-1185">Reference proteome</keyword>
<dbReference type="AlphaFoldDB" id="A0A8H6VMW2"/>